<comment type="caution">
    <text evidence="1">The sequence shown here is derived from an EMBL/GenBank/DDBJ whole genome shotgun (WGS) entry which is preliminary data.</text>
</comment>
<accession>A0ACB7EGN5</accession>
<feature type="non-terminal residue" evidence="1">
    <location>
        <position position="1"/>
    </location>
</feature>
<sequence length="419" mass="47722">RTTPYHPQGNPAERFDRTLLQMLRTLADKEKERWKDHLQKTVHAYNCTCHESTGYSPYFLLYGRHPHLPVDLLFGLVGEQSTESHNSYAEKWAEKMTEAYRIASGNSKQASARGKSYYDKRLKSVVLHPGDRVLVRNLGEWGGPGKLRSYWEKNIYVVKEQIADNPVYIVHSETGDKRKTRVLHRNLLLVVNDLPVEAPQQRLKHAPKIQIRSSHDRLCDKDRRKQGSGTSCSDSDESTAGYWLRVPVRETRRERGGCDHYLPTETHWDLASEREDRHVPVSGREERHVNAPANENGCQRDSQPAARPLADSPPPEMDSEGDGLLVPNDDERFSPTPVTDTSRGVRRSARERRPRQLFTYQTLGDPSLQPRTTVNAATTLACPFIPAWPTPYHITPLTGLAPYIPPAYPFSPYNTALLY</sequence>
<proteinExistence type="predicted"/>
<evidence type="ECO:0000313" key="1">
    <source>
        <dbReference type="EMBL" id="KAG8000991.1"/>
    </source>
</evidence>
<dbReference type="EMBL" id="CM024796">
    <property type="protein sequence ID" value="KAG8000991.1"/>
    <property type="molecule type" value="Genomic_DNA"/>
</dbReference>
<reference evidence="1" key="1">
    <citation type="submission" date="2020-04" db="EMBL/GenBank/DDBJ databases">
        <title>A chromosome-scale assembly and high-density genetic map of the yellow drum (Nibea albiflora) genome.</title>
        <authorList>
            <person name="Xu D."/>
            <person name="Zhang W."/>
            <person name="Chen R."/>
            <person name="Tan P."/>
            <person name="Wang L."/>
            <person name="Song H."/>
            <person name="Tian L."/>
            <person name="Zhu Q."/>
            <person name="Wang B."/>
        </authorList>
    </citation>
    <scope>NUCLEOTIDE SEQUENCE</scope>
    <source>
        <strain evidence="1">ZJHYS-2018</strain>
    </source>
</reference>
<evidence type="ECO:0000313" key="2">
    <source>
        <dbReference type="Proteomes" id="UP000805704"/>
    </source>
</evidence>
<organism evidence="1 2">
    <name type="scientific">Nibea albiflora</name>
    <name type="common">Yellow drum</name>
    <name type="synonym">Corvina albiflora</name>
    <dbReference type="NCBI Taxonomy" id="240163"/>
    <lineage>
        <taxon>Eukaryota</taxon>
        <taxon>Metazoa</taxon>
        <taxon>Chordata</taxon>
        <taxon>Craniata</taxon>
        <taxon>Vertebrata</taxon>
        <taxon>Euteleostomi</taxon>
        <taxon>Actinopterygii</taxon>
        <taxon>Neopterygii</taxon>
        <taxon>Teleostei</taxon>
        <taxon>Neoteleostei</taxon>
        <taxon>Acanthomorphata</taxon>
        <taxon>Eupercaria</taxon>
        <taxon>Sciaenidae</taxon>
        <taxon>Nibea</taxon>
    </lineage>
</organism>
<protein>
    <submittedName>
        <fullName evidence="1">Uncharacterized protein</fullName>
    </submittedName>
</protein>
<dbReference type="Proteomes" id="UP000805704">
    <property type="component" value="Chromosome 8"/>
</dbReference>
<keyword evidence="2" id="KW-1185">Reference proteome</keyword>
<gene>
    <name evidence="1" type="ORF">GBF38_018384</name>
</gene>
<name>A0ACB7EGN5_NIBAL</name>